<proteinExistence type="predicted"/>
<reference evidence="6" key="2">
    <citation type="journal article" date="2023" name="IMA Fungus">
        <title>Comparative genomic study of the Penicillium genus elucidates a diverse pangenome and 15 lateral gene transfer events.</title>
        <authorList>
            <person name="Petersen C."/>
            <person name="Sorensen T."/>
            <person name="Nielsen M.R."/>
            <person name="Sondergaard T.E."/>
            <person name="Sorensen J.L."/>
            <person name="Fitzpatrick D.A."/>
            <person name="Frisvad J.C."/>
            <person name="Nielsen K.L."/>
        </authorList>
    </citation>
    <scope>NUCLEOTIDE SEQUENCE</scope>
    <source>
        <strain evidence="6">IBT 30069</strain>
    </source>
</reference>
<dbReference type="Pfam" id="PF00071">
    <property type="entry name" value="Ras"/>
    <property type="match status" value="1"/>
</dbReference>
<feature type="domain" description="Xylanolytic transcriptional activator regulatory" evidence="5">
    <location>
        <begin position="377"/>
        <end position="493"/>
    </location>
</feature>
<dbReference type="GO" id="GO:0007264">
    <property type="term" value="P:small GTPase-mediated signal transduction"/>
    <property type="evidence" value="ECO:0007669"/>
    <property type="project" value="InterPro"/>
</dbReference>
<protein>
    <recommendedName>
        <fullName evidence="5">Xylanolytic transcriptional activator regulatory domain-containing protein</fullName>
    </recommendedName>
</protein>
<dbReference type="PROSITE" id="PS51419">
    <property type="entry name" value="RAB"/>
    <property type="match status" value="1"/>
</dbReference>
<accession>A0A9W9ETJ9</accession>
<dbReference type="GO" id="GO:0003924">
    <property type="term" value="F:GTPase activity"/>
    <property type="evidence" value="ECO:0007669"/>
    <property type="project" value="InterPro"/>
</dbReference>
<sequence length="781" mass="86748">MLVNSAIKCVIVGDSGIGKTSLLISYTTKEFPPRDAPVLLDPFEIDIMLKGEKHTLGLWDTTFEQGYTRLSPIWYPKTNIFLLCFSIASPSSFDNITEKWLPEVRHACPNAPCLVVGTKTDLRNDTETIHGLLNCNAKPLQYQEGVKMAKSLGLHVPQPAPQIQTVTPSTRTLVSPVEDSPSENENYGRGTGLVSLQNSLTPFAGSHDGHSHRSFAYLTRTSICTPTQPYPITPAAIAQGVEVLRSILDFNADFPEVARDQGETGAIESCGSFLFRAAWRATQSTLRKLEPRPSLDQLTSATLAIFEQTALPLQLPLSAENNAIEEALSDKLLRWETVSMCFIRIIYFSATLRTNTHGSHGRAPPSFNYQKTMRLAFESCMQTRAFCDQVDQTNDLTVWILTSLISPATWCFGDDSLRVWRIMGDVASVITALGFHKGFSGNTSDPPYLIELRKRVIALAHEHDKELSTFVGRPPRLNQKYFTFDLPLDLPDSIITGPVEQFEAAKANLDKNGWSHEVMVHPASRLRALLLLSSVREGVLELSLGLTEKNIAEEARKLLAELGSAWDKIPHKPYEQLLSGALSANAMWVVVGSWFKFLYTEFLLHKLLISQNEGNRDKMIRISHAILQLALSLFKKNDVISTPNLEAIMVFYAMPCACILILELFRQSRQGPSAAVLNRSTIIQDISVLISCCDSVAIFGQSNYQMCKQAQAVFKRCLDQILDPAALPSNSHDLICESGTEVQDPQAISLGSVDFGLTDLYPNDPDWSVWLESFDLYETLS</sequence>
<dbReference type="InterPro" id="IPR027417">
    <property type="entry name" value="P-loop_NTPase"/>
</dbReference>
<dbReference type="SMART" id="SM00174">
    <property type="entry name" value="RHO"/>
    <property type="match status" value="1"/>
</dbReference>
<evidence type="ECO:0000256" key="2">
    <source>
        <dbReference type="ARBA" id="ARBA00022741"/>
    </source>
</evidence>
<dbReference type="InterPro" id="IPR005225">
    <property type="entry name" value="Small_GTP-bd"/>
</dbReference>
<dbReference type="Proteomes" id="UP001149165">
    <property type="component" value="Unassembled WGS sequence"/>
</dbReference>
<evidence type="ECO:0000256" key="4">
    <source>
        <dbReference type="ARBA" id="ARBA00023242"/>
    </source>
</evidence>
<dbReference type="PANTHER" id="PTHR24072">
    <property type="entry name" value="RHO FAMILY GTPASE"/>
    <property type="match status" value="1"/>
</dbReference>
<dbReference type="GO" id="GO:0005525">
    <property type="term" value="F:GTP binding"/>
    <property type="evidence" value="ECO:0007669"/>
    <property type="project" value="UniProtKB-KW"/>
</dbReference>
<dbReference type="SUPFAM" id="SSF52540">
    <property type="entry name" value="P-loop containing nucleoside triphosphate hydrolases"/>
    <property type="match status" value="1"/>
</dbReference>
<dbReference type="NCBIfam" id="TIGR00231">
    <property type="entry name" value="small_GTP"/>
    <property type="match status" value="1"/>
</dbReference>
<name>A0A9W9ETJ9_9EURO</name>
<dbReference type="PROSITE" id="PS51421">
    <property type="entry name" value="RAS"/>
    <property type="match status" value="1"/>
</dbReference>
<keyword evidence="1" id="KW-0488">Methylation</keyword>
<evidence type="ECO:0000256" key="3">
    <source>
        <dbReference type="ARBA" id="ARBA00023134"/>
    </source>
</evidence>
<dbReference type="Pfam" id="PF04082">
    <property type="entry name" value="Fungal_trans"/>
    <property type="match status" value="1"/>
</dbReference>
<dbReference type="CDD" id="cd00157">
    <property type="entry name" value="Rho"/>
    <property type="match status" value="1"/>
</dbReference>
<dbReference type="OrthoDB" id="4898680at2759"/>
<gene>
    <name evidence="6" type="ORF">N7456_011378</name>
</gene>
<dbReference type="InterPro" id="IPR003578">
    <property type="entry name" value="Small_GTPase_Rho"/>
</dbReference>
<dbReference type="PRINTS" id="PR00449">
    <property type="entry name" value="RASTRNSFRMNG"/>
</dbReference>
<comment type="caution">
    <text evidence="6">The sequence shown here is derived from an EMBL/GenBank/DDBJ whole genome shotgun (WGS) entry which is preliminary data.</text>
</comment>
<organism evidence="6 7">
    <name type="scientific">Penicillium angulare</name>
    <dbReference type="NCBI Taxonomy" id="116970"/>
    <lineage>
        <taxon>Eukaryota</taxon>
        <taxon>Fungi</taxon>
        <taxon>Dikarya</taxon>
        <taxon>Ascomycota</taxon>
        <taxon>Pezizomycotina</taxon>
        <taxon>Eurotiomycetes</taxon>
        <taxon>Eurotiomycetidae</taxon>
        <taxon>Eurotiales</taxon>
        <taxon>Aspergillaceae</taxon>
        <taxon>Penicillium</taxon>
    </lineage>
</organism>
<dbReference type="CDD" id="cd12148">
    <property type="entry name" value="fungal_TF_MHR"/>
    <property type="match status" value="1"/>
</dbReference>
<keyword evidence="4" id="KW-0539">Nucleus</keyword>
<evidence type="ECO:0000313" key="6">
    <source>
        <dbReference type="EMBL" id="KAJ5087762.1"/>
    </source>
</evidence>
<keyword evidence="2" id="KW-0547">Nucleotide-binding</keyword>
<dbReference type="EMBL" id="JAPQKH010000007">
    <property type="protein sequence ID" value="KAJ5087762.1"/>
    <property type="molecule type" value="Genomic_DNA"/>
</dbReference>
<evidence type="ECO:0000259" key="5">
    <source>
        <dbReference type="Pfam" id="PF04082"/>
    </source>
</evidence>
<dbReference type="InterPro" id="IPR007219">
    <property type="entry name" value="XnlR_reg_dom"/>
</dbReference>
<dbReference type="InterPro" id="IPR001806">
    <property type="entry name" value="Small_GTPase"/>
</dbReference>
<dbReference type="SMART" id="SM00175">
    <property type="entry name" value="RAB"/>
    <property type="match status" value="1"/>
</dbReference>
<keyword evidence="7" id="KW-1185">Reference proteome</keyword>
<dbReference type="PROSITE" id="PS51420">
    <property type="entry name" value="RHO"/>
    <property type="match status" value="1"/>
</dbReference>
<evidence type="ECO:0000313" key="7">
    <source>
        <dbReference type="Proteomes" id="UP001149165"/>
    </source>
</evidence>
<dbReference type="SMART" id="SM00173">
    <property type="entry name" value="RAS"/>
    <property type="match status" value="1"/>
</dbReference>
<evidence type="ECO:0000256" key="1">
    <source>
        <dbReference type="ARBA" id="ARBA00022481"/>
    </source>
</evidence>
<reference evidence="6" key="1">
    <citation type="submission" date="2022-11" db="EMBL/GenBank/DDBJ databases">
        <authorList>
            <person name="Petersen C."/>
        </authorList>
    </citation>
    <scope>NUCLEOTIDE SEQUENCE</scope>
    <source>
        <strain evidence="6">IBT 30069</strain>
    </source>
</reference>
<dbReference type="Gene3D" id="3.40.50.300">
    <property type="entry name" value="P-loop containing nucleotide triphosphate hydrolases"/>
    <property type="match status" value="1"/>
</dbReference>
<keyword evidence="3" id="KW-0342">GTP-binding</keyword>
<dbReference type="AlphaFoldDB" id="A0A9W9ETJ9"/>